<feature type="domain" description="HTH hxlR-type" evidence="4">
    <location>
        <begin position="11"/>
        <end position="108"/>
    </location>
</feature>
<reference evidence="5 6" key="1">
    <citation type="submission" date="2020-08" db="EMBL/GenBank/DDBJ databases">
        <title>Genome sequence of Nocardioides mesophilus KACC 16243T.</title>
        <authorList>
            <person name="Hyun D.-W."/>
            <person name="Bae J.-W."/>
        </authorList>
    </citation>
    <scope>NUCLEOTIDE SEQUENCE [LARGE SCALE GENOMIC DNA]</scope>
    <source>
        <strain evidence="5 6">KACC 16243</strain>
    </source>
</reference>
<dbReference type="SUPFAM" id="SSF52833">
    <property type="entry name" value="Thioredoxin-like"/>
    <property type="match status" value="1"/>
</dbReference>
<dbReference type="InterPro" id="IPR036388">
    <property type="entry name" value="WH-like_DNA-bd_sf"/>
</dbReference>
<name>A0A7G9RGF7_9ACTN</name>
<dbReference type="GO" id="GO:0016491">
    <property type="term" value="F:oxidoreductase activity"/>
    <property type="evidence" value="ECO:0007669"/>
    <property type="project" value="InterPro"/>
</dbReference>
<evidence type="ECO:0000256" key="1">
    <source>
        <dbReference type="ARBA" id="ARBA00023015"/>
    </source>
</evidence>
<dbReference type="InterPro" id="IPR000866">
    <property type="entry name" value="AhpC/TSA"/>
</dbReference>
<dbReference type="SUPFAM" id="SSF46785">
    <property type="entry name" value="Winged helix' DNA-binding domain"/>
    <property type="match status" value="1"/>
</dbReference>
<dbReference type="PANTHER" id="PTHR33204:SF18">
    <property type="entry name" value="TRANSCRIPTIONAL REGULATORY PROTEIN"/>
    <property type="match status" value="1"/>
</dbReference>
<dbReference type="Gene3D" id="1.10.10.10">
    <property type="entry name" value="Winged helix-like DNA-binding domain superfamily/Winged helix DNA-binding domain"/>
    <property type="match status" value="1"/>
</dbReference>
<dbReference type="CDD" id="cd03017">
    <property type="entry name" value="PRX_BCP"/>
    <property type="match status" value="1"/>
</dbReference>
<dbReference type="KEGG" id="nmes:H9L09_10495"/>
<dbReference type="Gene3D" id="3.40.30.10">
    <property type="entry name" value="Glutaredoxin"/>
    <property type="match status" value="1"/>
</dbReference>
<dbReference type="PROSITE" id="PS51118">
    <property type="entry name" value="HTH_HXLR"/>
    <property type="match status" value="1"/>
</dbReference>
<dbReference type="PANTHER" id="PTHR33204">
    <property type="entry name" value="TRANSCRIPTIONAL REGULATOR, MARR FAMILY"/>
    <property type="match status" value="1"/>
</dbReference>
<sequence length="292" mass="31420">MKYADLADADCAIAQALGVVGEWWSLLVVRDVAGGLHRFEELQRELGISRKVLTQRLTTLVEHGVLERRPYSAHPPRHEYHLTDKGRGLLPVLVALQDWGTRHVLGDGSLTATSAPTSPEAARVQDLVGKRLEVTALTAHTGVPVDPVGRSAWTVLYCFPGADAPGGRFYPPGWGEIPGAAGCTLESTTLRDRYADFAAAGVTVHGVSTQRPDQLAAFAEHTGLPFELLSDVDLELAASLRLPTFRAAGTDRLKRLTLLLDVGRVVRDVLFPITDPAGSVDDVLALVRARSG</sequence>
<dbReference type="InterPro" id="IPR036249">
    <property type="entry name" value="Thioredoxin-like_sf"/>
</dbReference>
<keyword evidence="2" id="KW-0238">DNA-binding</keyword>
<gene>
    <name evidence="5" type="ORF">H9L09_10495</name>
</gene>
<dbReference type="InterPro" id="IPR036390">
    <property type="entry name" value="WH_DNA-bd_sf"/>
</dbReference>
<evidence type="ECO:0000256" key="3">
    <source>
        <dbReference type="ARBA" id="ARBA00023163"/>
    </source>
</evidence>
<dbReference type="Pfam" id="PF01638">
    <property type="entry name" value="HxlR"/>
    <property type="match status" value="1"/>
</dbReference>
<evidence type="ECO:0000313" key="6">
    <source>
        <dbReference type="Proteomes" id="UP000515947"/>
    </source>
</evidence>
<evidence type="ECO:0000256" key="2">
    <source>
        <dbReference type="ARBA" id="ARBA00023125"/>
    </source>
</evidence>
<dbReference type="InterPro" id="IPR002577">
    <property type="entry name" value="HTH_HxlR"/>
</dbReference>
<proteinExistence type="predicted"/>
<keyword evidence="3" id="KW-0804">Transcription</keyword>
<protein>
    <submittedName>
        <fullName evidence="5">Winged helix-turn-helix transcriptional regulator</fullName>
    </submittedName>
</protein>
<accession>A0A7G9RGF7</accession>
<dbReference type="GO" id="GO:0016209">
    <property type="term" value="F:antioxidant activity"/>
    <property type="evidence" value="ECO:0007669"/>
    <property type="project" value="InterPro"/>
</dbReference>
<keyword evidence="1" id="KW-0805">Transcription regulation</keyword>
<evidence type="ECO:0000259" key="4">
    <source>
        <dbReference type="PROSITE" id="PS51118"/>
    </source>
</evidence>
<dbReference type="RefSeq" id="WP_187580522.1">
    <property type="nucleotide sequence ID" value="NZ_CP060713.1"/>
</dbReference>
<organism evidence="5 6">
    <name type="scientific">Nocardioides mesophilus</name>
    <dbReference type="NCBI Taxonomy" id="433659"/>
    <lineage>
        <taxon>Bacteria</taxon>
        <taxon>Bacillati</taxon>
        <taxon>Actinomycetota</taxon>
        <taxon>Actinomycetes</taxon>
        <taxon>Propionibacteriales</taxon>
        <taxon>Nocardioidaceae</taxon>
        <taxon>Nocardioides</taxon>
    </lineage>
</organism>
<evidence type="ECO:0000313" key="5">
    <source>
        <dbReference type="EMBL" id="QNN54682.1"/>
    </source>
</evidence>
<dbReference type="EMBL" id="CP060713">
    <property type="protein sequence ID" value="QNN54682.1"/>
    <property type="molecule type" value="Genomic_DNA"/>
</dbReference>
<dbReference type="Pfam" id="PF00578">
    <property type="entry name" value="AhpC-TSA"/>
    <property type="match status" value="1"/>
</dbReference>
<keyword evidence="6" id="KW-1185">Reference proteome</keyword>
<dbReference type="Proteomes" id="UP000515947">
    <property type="component" value="Chromosome"/>
</dbReference>
<dbReference type="AlphaFoldDB" id="A0A7G9RGF7"/>
<dbReference type="GO" id="GO:0003677">
    <property type="term" value="F:DNA binding"/>
    <property type="evidence" value="ECO:0007669"/>
    <property type="project" value="UniProtKB-KW"/>
</dbReference>